<dbReference type="InterPro" id="IPR012674">
    <property type="entry name" value="Calycin"/>
</dbReference>
<evidence type="ECO:0008006" key="7">
    <source>
        <dbReference type="Google" id="ProtNLM"/>
    </source>
</evidence>
<keyword evidence="6" id="KW-1185">Reference proteome</keyword>
<comment type="subcellular location">
    <subcellularLocation>
        <location evidence="1">Secreted</location>
    </subcellularLocation>
</comment>
<dbReference type="EMBL" id="CABDUW010000245">
    <property type="protein sequence ID" value="VTJ63904.1"/>
    <property type="molecule type" value="Genomic_DNA"/>
</dbReference>
<dbReference type="EMBL" id="WJEC01008479">
    <property type="protein sequence ID" value="KAF7461951.1"/>
    <property type="molecule type" value="Genomic_DNA"/>
</dbReference>
<keyword evidence="3" id="KW-0732">Signal</keyword>
<gene>
    <name evidence="4" type="ORF">GHT09_013398</name>
    <name evidence="5" type="ORF">MONAX_5E035233</name>
</gene>
<feature type="signal peptide" evidence="3">
    <location>
        <begin position="1"/>
        <end position="17"/>
    </location>
</feature>
<dbReference type="Proteomes" id="UP000662637">
    <property type="component" value="Unassembled WGS sequence"/>
</dbReference>
<evidence type="ECO:0000313" key="6">
    <source>
        <dbReference type="Proteomes" id="UP000335636"/>
    </source>
</evidence>
<feature type="chain" id="PRO_5036367691" description="Lipocalin/cytosolic fatty-acid binding domain-containing protein" evidence="3">
    <location>
        <begin position="18"/>
        <end position="70"/>
    </location>
</feature>
<dbReference type="PRINTS" id="PR01173">
    <property type="entry name" value="ODORANTBNDNG"/>
</dbReference>
<dbReference type="InterPro" id="IPR002448">
    <property type="entry name" value="OBP-like"/>
</dbReference>
<dbReference type="AlphaFoldDB" id="A0A5E4B2S9"/>
<evidence type="ECO:0000313" key="5">
    <source>
        <dbReference type="EMBL" id="VTJ63904.1"/>
    </source>
</evidence>
<evidence type="ECO:0000313" key="4">
    <source>
        <dbReference type="EMBL" id="KAF7461951.1"/>
    </source>
</evidence>
<accession>A0A5E4B2S9</accession>
<dbReference type="PROSITE" id="PS00213">
    <property type="entry name" value="LIPOCALIN"/>
    <property type="match status" value="1"/>
</dbReference>
<dbReference type="InterPro" id="IPR022272">
    <property type="entry name" value="Lipocalin_CS"/>
</dbReference>
<protein>
    <recommendedName>
        <fullName evidence="7">Lipocalin/cytosolic fatty-acid binding domain-containing protein</fullName>
    </recommendedName>
</protein>
<evidence type="ECO:0000256" key="2">
    <source>
        <dbReference type="ARBA" id="ARBA00022525"/>
    </source>
</evidence>
<sequence>MKTFLLALGFTLICASSQFDPEEINGDWHTTVMAADNLEKISEDGDLRFLFRQLECIDACDKLVVTFYIK</sequence>
<evidence type="ECO:0000256" key="1">
    <source>
        <dbReference type="ARBA" id="ARBA00004613"/>
    </source>
</evidence>
<keyword evidence="2" id="KW-0964">Secreted</keyword>
<dbReference type="SUPFAM" id="SSF50814">
    <property type="entry name" value="Lipocalins"/>
    <property type="match status" value="1"/>
</dbReference>
<dbReference type="Proteomes" id="UP000335636">
    <property type="component" value="Unassembled WGS sequence"/>
</dbReference>
<name>A0A5E4B2S9_MARMO</name>
<proteinExistence type="predicted"/>
<reference evidence="5 6" key="1">
    <citation type="submission" date="2019-04" db="EMBL/GenBank/DDBJ databases">
        <authorList>
            <person name="Alioto T."/>
            <person name="Alioto T."/>
        </authorList>
    </citation>
    <scope>NUCLEOTIDE SEQUENCE [LARGE SCALE GENOMIC DNA]</scope>
</reference>
<organism evidence="5 6">
    <name type="scientific">Marmota monax</name>
    <name type="common">Woodchuck</name>
    <dbReference type="NCBI Taxonomy" id="9995"/>
    <lineage>
        <taxon>Eukaryota</taxon>
        <taxon>Metazoa</taxon>
        <taxon>Chordata</taxon>
        <taxon>Craniata</taxon>
        <taxon>Vertebrata</taxon>
        <taxon>Euteleostomi</taxon>
        <taxon>Mammalia</taxon>
        <taxon>Eutheria</taxon>
        <taxon>Euarchontoglires</taxon>
        <taxon>Glires</taxon>
        <taxon>Rodentia</taxon>
        <taxon>Sciuromorpha</taxon>
        <taxon>Sciuridae</taxon>
        <taxon>Xerinae</taxon>
        <taxon>Marmotini</taxon>
        <taxon>Marmota</taxon>
    </lineage>
</organism>
<dbReference type="GO" id="GO:0005576">
    <property type="term" value="C:extracellular region"/>
    <property type="evidence" value="ECO:0007669"/>
    <property type="project" value="UniProtKB-SubCell"/>
</dbReference>
<dbReference type="Gene3D" id="2.40.128.20">
    <property type="match status" value="1"/>
</dbReference>
<reference evidence="4" key="2">
    <citation type="submission" date="2020-08" db="EMBL/GenBank/DDBJ databases">
        <authorList>
            <person name="Shumante A."/>
            <person name="Zimin A.V."/>
            <person name="Puiu D."/>
            <person name="Salzberg S.L."/>
        </authorList>
    </citation>
    <scope>NUCLEOTIDE SEQUENCE</scope>
    <source>
        <strain evidence="4">WC2-LM</strain>
        <tissue evidence="4">Liver</tissue>
    </source>
</reference>
<evidence type="ECO:0000256" key="3">
    <source>
        <dbReference type="SAM" id="SignalP"/>
    </source>
</evidence>